<keyword evidence="3" id="KW-1185">Reference proteome</keyword>
<name>A7K9R1_9PHYC</name>
<proteinExistence type="predicted"/>
<protein>
    <submittedName>
        <fullName evidence="2">Uncharacterized protein z651R</fullName>
    </submittedName>
</protein>
<reference evidence="2 3" key="1">
    <citation type="submission" date="2006-09" db="EMBL/GenBank/DDBJ databases">
        <title>Sequence and annotation of the 288-kb ATCV-1 virus that infects an endosymbiotic Chlorella strain of the heliozoon Acanthocystis turfacea.</title>
        <authorList>
            <person name="Fitzgerald L.A."/>
            <person name="Graves M.V."/>
            <person name="Li X."/>
            <person name="Pfitzner A.J.P."/>
            <person name="Hartigan J."/>
            <person name="Van Etten J.L."/>
        </authorList>
    </citation>
    <scope>NUCLEOTIDE SEQUENCE [LARGE SCALE GENOMIC DNA]</scope>
    <source>
        <strain evidence="2 3">ATCV-1</strain>
    </source>
</reference>
<organism evidence="2 3">
    <name type="scientific">Chlorovirus heliozoae</name>
    <dbReference type="NCBI Taxonomy" id="322019"/>
    <lineage>
        <taxon>Viruses</taxon>
        <taxon>Varidnaviria</taxon>
        <taxon>Bamfordvirae</taxon>
        <taxon>Nucleocytoviricota</taxon>
        <taxon>Megaviricetes</taxon>
        <taxon>Algavirales</taxon>
        <taxon>Phycodnaviridae</taxon>
        <taxon>Chlorovirus</taxon>
    </lineage>
</organism>
<dbReference type="EMBL" id="EF101928">
    <property type="protein sequence ID" value="ABT16785.1"/>
    <property type="molecule type" value="Genomic_DNA"/>
</dbReference>
<evidence type="ECO:0000256" key="1">
    <source>
        <dbReference type="SAM" id="MobiDB-lite"/>
    </source>
</evidence>
<feature type="region of interest" description="Disordered" evidence="1">
    <location>
        <begin position="366"/>
        <end position="399"/>
    </location>
</feature>
<evidence type="ECO:0000313" key="3">
    <source>
        <dbReference type="Proteomes" id="UP000202420"/>
    </source>
</evidence>
<dbReference type="KEGG" id="vg:5470418"/>
<dbReference type="GeneID" id="5470418"/>
<accession>A7K9R1</accession>
<sequence>MAGSGLRDHKHCLVLLEPVVRLSDALQLVCATREVADDVHVFGEHCGYLTVLHIVASEGASGSRGGSRGGTRFCCRHRHERIRCRAPVHHIHGLAILEPMVNLVDGLPQGLSSGHVSNGNTVLAADCNNLASLYQISGRLGNGDRSGLGNSRGSRCRHRDECIRRCTLVHHIHSLAILEPMVNLVDGLPQGLSSGHVSNGNTVLAIHCDHLTRLHYSSSSRNCRRDGRHAQECLGRRGGNGYVDALANLETVSSLVHSLRLVLASSHVSNGNLVSINNRGHLANLHIIGRQLNRDETRDRLGGNCSDEGMIRSGLRDHEHGLTPLEPVVCLSYALYLGCATREVADDVHVFVEHCGNSPILHVVTNKGARRSARGDSGNRRRGGSSCRDGRHAQEGMSGWEGDGHVDALANCKAVGRLVHGLRLDLSCRSVGNGNLVGINNRGHLAHLHIIGRQLNRDEACGWLGGNCSDEGMAGCGLRDHKHRLALCEAVVRLSDALHLVGATCEVADDEDTAARDCGDGTVLHVVTGKGACGSACGDGSRGGSSCRDGRHAQECLSGWEGQRHVDALANCEAVVRLVHSLRLDLSCRSVGNGNLVGVGNRGHLANLDVIGGQLNRDETCDRLGGNRGDEGMIRSGLRDHEHGLTLCEAVVRLSDTLHLVGATCEVADDEDTAARDCSDGAVLHVVTGKGACGSARGDGGGARRWNCHHTQVRVIWCRFCHDIHSLANCEAVVRLAHSL</sequence>
<dbReference type="Proteomes" id="UP000202420">
    <property type="component" value="Segment"/>
</dbReference>
<dbReference type="RefSeq" id="YP_001427132.1">
    <property type="nucleotide sequence ID" value="NC_008724.1"/>
</dbReference>
<evidence type="ECO:0000313" key="2">
    <source>
        <dbReference type="EMBL" id="ABT16785.1"/>
    </source>
</evidence>
<gene>
    <name evidence="2" type="primary">z651R</name>
    <name evidence="2" type="ORF">ATCV1_z651R</name>
</gene>